<accession>A0A9P9FXQ5</accession>
<gene>
    <name evidence="1" type="ORF">BKA55DRAFT_697736</name>
</gene>
<protein>
    <submittedName>
        <fullName evidence="1">Uncharacterized protein</fullName>
    </submittedName>
</protein>
<dbReference type="AlphaFoldDB" id="A0A9P9FXQ5"/>
<dbReference type="GeneID" id="70230381"/>
<evidence type="ECO:0000313" key="1">
    <source>
        <dbReference type="EMBL" id="KAH7213229.1"/>
    </source>
</evidence>
<sequence length="202" mass="23693">MSNQSLPFRNEKFMSGLISETRREHPRYISNFAEDIAQSYQLRVEVDRASREFKEETANYIDNSMLLQVEVIRVAKTVLIGDTCVLAEEDITTIFNQLRTKAISERWYECSLENMQENERLRLQEKTVRDMYYALYHQKGRPLLTRNNGYYTRRMDWYARRLFSQESSSEDGALQIQTAKRLDFLQQLVETSVPGSSASSTT</sequence>
<dbReference type="EMBL" id="JAGMUX010000030">
    <property type="protein sequence ID" value="KAH7213229.1"/>
    <property type="molecule type" value="Genomic_DNA"/>
</dbReference>
<evidence type="ECO:0000313" key="2">
    <source>
        <dbReference type="Proteomes" id="UP000720189"/>
    </source>
</evidence>
<dbReference type="OrthoDB" id="5016722at2759"/>
<dbReference type="RefSeq" id="XP_046041677.1">
    <property type="nucleotide sequence ID" value="XM_046200427.1"/>
</dbReference>
<proteinExistence type="predicted"/>
<keyword evidence="2" id="KW-1185">Reference proteome</keyword>
<dbReference type="Proteomes" id="UP000720189">
    <property type="component" value="Unassembled WGS sequence"/>
</dbReference>
<name>A0A9P9FXQ5_FUSRE</name>
<organism evidence="1 2">
    <name type="scientific">Fusarium redolens</name>
    <dbReference type="NCBI Taxonomy" id="48865"/>
    <lineage>
        <taxon>Eukaryota</taxon>
        <taxon>Fungi</taxon>
        <taxon>Dikarya</taxon>
        <taxon>Ascomycota</taxon>
        <taxon>Pezizomycotina</taxon>
        <taxon>Sordariomycetes</taxon>
        <taxon>Hypocreomycetidae</taxon>
        <taxon>Hypocreales</taxon>
        <taxon>Nectriaceae</taxon>
        <taxon>Fusarium</taxon>
        <taxon>Fusarium redolens species complex</taxon>
    </lineage>
</organism>
<reference evidence="1" key="1">
    <citation type="journal article" date="2021" name="Nat. Commun.">
        <title>Genetic determinants of endophytism in the Arabidopsis root mycobiome.</title>
        <authorList>
            <person name="Mesny F."/>
            <person name="Miyauchi S."/>
            <person name="Thiergart T."/>
            <person name="Pickel B."/>
            <person name="Atanasova L."/>
            <person name="Karlsson M."/>
            <person name="Huettel B."/>
            <person name="Barry K.W."/>
            <person name="Haridas S."/>
            <person name="Chen C."/>
            <person name="Bauer D."/>
            <person name="Andreopoulos W."/>
            <person name="Pangilinan J."/>
            <person name="LaButti K."/>
            <person name="Riley R."/>
            <person name="Lipzen A."/>
            <person name="Clum A."/>
            <person name="Drula E."/>
            <person name="Henrissat B."/>
            <person name="Kohler A."/>
            <person name="Grigoriev I.V."/>
            <person name="Martin F.M."/>
            <person name="Hacquard S."/>
        </authorList>
    </citation>
    <scope>NUCLEOTIDE SEQUENCE</scope>
    <source>
        <strain evidence="1">MPI-CAGE-AT-0023</strain>
    </source>
</reference>
<comment type="caution">
    <text evidence="1">The sequence shown here is derived from an EMBL/GenBank/DDBJ whole genome shotgun (WGS) entry which is preliminary data.</text>
</comment>